<sequence length="265" mass="30448">MEFLLIILLLCGSLLIRYNREVLLLIKILRHKPFSQNLKKNEQLTIEQQNALSAGLIIAEQHMFCWDSLESDARNSGKREQKYRLRTAWGVFSSESATECLSSFGTLHKLIDVAIDIYLNVPKEQWQSCINEQVPEGYREIIMSYCASLDQASSLLIENKVAENQDELHQILLRGSIAWDLGRLVYIARASYVAGYIDKDQAWQSINSVLPTVKQYFANWKEFGQSYMLGRAVSQPDDANYGLFDIYTQCTTSEESPWLKYPLNN</sequence>
<dbReference type="InterPro" id="IPR009677">
    <property type="entry name" value="DUF1266"/>
</dbReference>
<dbReference type="Pfam" id="PF06889">
    <property type="entry name" value="DUF1266"/>
    <property type="match status" value="1"/>
</dbReference>
<proteinExistence type="predicted"/>
<dbReference type="Proteomes" id="UP000199698">
    <property type="component" value="Unassembled WGS sequence"/>
</dbReference>
<dbReference type="STRING" id="1798183.GA0061080_100841"/>
<protein>
    <recommendedName>
        <fullName evidence="1">DUF1266 domain-containing protein</fullName>
    </recommendedName>
</protein>
<keyword evidence="3" id="KW-1185">Reference proteome</keyword>
<evidence type="ECO:0000313" key="3">
    <source>
        <dbReference type="Proteomes" id="UP000199698"/>
    </source>
</evidence>
<dbReference type="OrthoDB" id="8970044at2"/>
<gene>
    <name evidence="2" type="ORF">GA0061080_100841</name>
</gene>
<dbReference type="AlphaFoldDB" id="A0A1C4A474"/>
<feature type="domain" description="DUF1266" evidence="1">
    <location>
        <begin position="84"/>
        <end position="262"/>
    </location>
</feature>
<accession>A0A1C4A474</accession>
<evidence type="ECO:0000313" key="2">
    <source>
        <dbReference type="EMBL" id="SCB89447.1"/>
    </source>
</evidence>
<organism evidence="2 3">
    <name type="scientific">Gilliamella intestini</name>
    <dbReference type="NCBI Taxonomy" id="1798183"/>
    <lineage>
        <taxon>Bacteria</taxon>
        <taxon>Pseudomonadati</taxon>
        <taxon>Pseudomonadota</taxon>
        <taxon>Gammaproteobacteria</taxon>
        <taxon>Orbales</taxon>
        <taxon>Orbaceae</taxon>
        <taxon>Gilliamella</taxon>
    </lineage>
</organism>
<name>A0A1C4A474_9GAMM</name>
<reference evidence="3" key="1">
    <citation type="submission" date="2016-08" db="EMBL/GenBank/DDBJ databases">
        <authorList>
            <person name="Varghese N."/>
            <person name="Submissions Spin"/>
        </authorList>
    </citation>
    <scope>NUCLEOTIDE SEQUENCE [LARGE SCALE GENOMIC DNA]</scope>
    <source>
        <strain evidence="3">R-53144</strain>
    </source>
</reference>
<dbReference type="RefSeq" id="WP_091121148.1">
    <property type="nucleotide sequence ID" value="NZ_FMBA01000008.1"/>
</dbReference>
<evidence type="ECO:0000259" key="1">
    <source>
        <dbReference type="Pfam" id="PF06889"/>
    </source>
</evidence>
<dbReference type="EMBL" id="FMBA01000008">
    <property type="protein sequence ID" value="SCB89447.1"/>
    <property type="molecule type" value="Genomic_DNA"/>
</dbReference>